<dbReference type="OrthoDB" id="443345at2759"/>
<feature type="compositionally biased region" description="Low complexity" evidence="1">
    <location>
        <begin position="224"/>
        <end position="234"/>
    </location>
</feature>
<dbReference type="SMART" id="SM00952">
    <property type="entry name" value="RAP"/>
    <property type="match status" value="1"/>
</dbReference>
<dbReference type="InterPro" id="IPR013584">
    <property type="entry name" value="RAP"/>
</dbReference>
<dbReference type="PROSITE" id="PS51286">
    <property type="entry name" value="RAP"/>
    <property type="match status" value="1"/>
</dbReference>
<sequence length="681" mass="79110">MLAPYRRIILQRWALRTGRRVFHAKRWVGRKEHLCCDFKRHFGNSSKGGEVKRPRGEEANGAEKPPRRIVSRNSNRNLSGPPPREDITQHVQSEYGICPSSVDVNIQRNGENDLFKLSKRWSAFFKCEKDLHDVINKYIKTNQMDYHLHAYLRGPPSEEAQGGGDVKGRPPKMEEQLRNILTYIMSLFYKHIEDYNVVSLLSERIVRLLNGGSSPSDAHEDAHAGASADATADGRATHEGSPRLDKATILTTLEVYNYVNAMNDELFDRLFSLLNECYVEAAPPGGPLTISEDEAVLTLKSLYKQKFKNHPIVDTIIRSLRDAPHLSPHLSVHALLYLALLSRMDNRSLCRVNSSLFCGDQVGPLGGGDPSAAAEGGIKEIKKHIKKHIEEHIEEHIGEHIEEGTTNPNAEEPPTRADNPTWENQLEQIKFRAPLSATDCIKLLYGYFLLGENHINWFVIHKLLLRLHEELKDEGKLLLLQKESKKALHMATIVRTYLRYKKRSLYDNLAKDVKRMLKQLQILHADDEHTRRKERKFVQKVSWHLTKLRIAHVKNGYKGGIPLDLLEKSRKLVWLCFSYHQYYVRTIDLTAETLLQMDLLKAMNYGIAKVHYYQFSRMKARRTRFEYIRMCRYYTLRDRRNYDDEFEGWSLPYINWYHRRNKNVHVSNYFYGYTPVSLMQY</sequence>
<evidence type="ECO:0000259" key="2">
    <source>
        <dbReference type="PROSITE" id="PS51286"/>
    </source>
</evidence>
<feature type="region of interest" description="Disordered" evidence="1">
    <location>
        <begin position="45"/>
        <end position="87"/>
    </location>
</feature>
<organism evidence="3 4">
    <name type="scientific">Plasmodium vivax (strain Brazil I)</name>
    <dbReference type="NCBI Taxonomy" id="1033975"/>
    <lineage>
        <taxon>Eukaryota</taxon>
        <taxon>Sar</taxon>
        <taxon>Alveolata</taxon>
        <taxon>Apicomplexa</taxon>
        <taxon>Aconoidasida</taxon>
        <taxon>Haemosporida</taxon>
        <taxon>Plasmodiidae</taxon>
        <taxon>Plasmodium</taxon>
        <taxon>Plasmodium (Plasmodium)</taxon>
    </lineage>
</organism>
<evidence type="ECO:0000256" key="1">
    <source>
        <dbReference type="SAM" id="MobiDB-lite"/>
    </source>
</evidence>
<dbReference type="Pfam" id="PF08373">
    <property type="entry name" value="RAP"/>
    <property type="match status" value="1"/>
</dbReference>
<dbReference type="EMBL" id="KQ234864">
    <property type="protein sequence ID" value="KMZ84099.1"/>
    <property type="molecule type" value="Genomic_DNA"/>
</dbReference>
<protein>
    <recommendedName>
        <fullName evidence="2">RAP domain-containing protein</fullName>
    </recommendedName>
</protein>
<accession>A0A0J9SMG0</accession>
<reference evidence="3 4" key="1">
    <citation type="submission" date="2011-08" db="EMBL/GenBank/DDBJ databases">
        <title>The Genome Sequence of Plasmodium vivax Brazil I.</title>
        <authorList>
            <consortium name="The Broad Institute Genome Sequencing Platform"/>
            <consortium name="The Broad Institute Genome Sequencing Center for Infectious Disease"/>
            <person name="Neafsey D."/>
            <person name="Carlton J."/>
            <person name="Barnwell J."/>
            <person name="Collins W."/>
            <person name="Escalante A."/>
            <person name="Mullikin J."/>
            <person name="Saul A."/>
            <person name="Guigo R."/>
            <person name="Camara F."/>
            <person name="Young S.K."/>
            <person name="Zeng Q."/>
            <person name="Gargeya S."/>
            <person name="Fitzgerald M."/>
            <person name="Haas B."/>
            <person name="Abouelleil A."/>
            <person name="Alvarado L."/>
            <person name="Arachchi H.M."/>
            <person name="Berlin A."/>
            <person name="Brown A."/>
            <person name="Chapman S.B."/>
            <person name="Chen Z."/>
            <person name="Dunbar C."/>
            <person name="Freedman E."/>
            <person name="Gearin G."/>
            <person name="Gellesch M."/>
            <person name="Goldberg J."/>
            <person name="Griggs A."/>
            <person name="Gujja S."/>
            <person name="Heiman D."/>
            <person name="Howarth C."/>
            <person name="Larson L."/>
            <person name="Lui A."/>
            <person name="MacDonald P.J.P."/>
            <person name="Montmayeur A."/>
            <person name="Murphy C."/>
            <person name="Neiman D."/>
            <person name="Pearson M."/>
            <person name="Priest M."/>
            <person name="Roberts A."/>
            <person name="Saif S."/>
            <person name="Shea T."/>
            <person name="Shenoy N."/>
            <person name="Sisk P."/>
            <person name="Stolte C."/>
            <person name="Sykes S."/>
            <person name="Wortman J."/>
            <person name="Nusbaum C."/>
            <person name="Birren B."/>
        </authorList>
    </citation>
    <scope>NUCLEOTIDE SEQUENCE [LARGE SCALE GENOMIC DNA]</scope>
    <source>
        <strain evidence="3 4">Brazil I</strain>
    </source>
</reference>
<feature type="domain" description="RAP" evidence="2">
    <location>
        <begin position="572"/>
        <end position="630"/>
    </location>
</feature>
<feature type="compositionally biased region" description="Basic and acidic residues" evidence="1">
    <location>
        <begin position="49"/>
        <end position="58"/>
    </location>
</feature>
<feature type="region of interest" description="Disordered" evidence="1">
    <location>
        <begin position="216"/>
        <end position="240"/>
    </location>
</feature>
<evidence type="ECO:0000313" key="3">
    <source>
        <dbReference type="EMBL" id="KMZ84099.1"/>
    </source>
</evidence>
<dbReference type="Proteomes" id="UP000053327">
    <property type="component" value="Unassembled WGS sequence"/>
</dbReference>
<evidence type="ECO:0000313" key="4">
    <source>
        <dbReference type="Proteomes" id="UP000053327"/>
    </source>
</evidence>
<dbReference type="AlphaFoldDB" id="A0A0J9SMG0"/>
<name>A0A0J9SMG0_PLAV1</name>
<proteinExistence type="predicted"/>
<gene>
    <name evidence="3" type="ORF">PVBG_02326</name>
</gene>
<feature type="region of interest" description="Disordered" evidence="1">
    <location>
        <begin position="399"/>
        <end position="419"/>
    </location>
</feature>